<dbReference type="SUPFAM" id="SSF53098">
    <property type="entry name" value="Ribonuclease H-like"/>
    <property type="match status" value="1"/>
</dbReference>
<accession>A0A3G4ZWN9</accession>
<evidence type="ECO:0000313" key="1">
    <source>
        <dbReference type="EMBL" id="AYV79332.1"/>
    </source>
</evidence>
<dbReference type="EMBL" id="MK072140">
    <property type="protein sequence ID" value="AYV79332.1"/>
    <property type="molecule type" value="Genomic_DNA"/>
</dbReference>
<dbReference type="InterPro" id="IPR012337">
    <property type="entry name" value="RNaseH-like_sf"/>
</dbReference>
<gene>
    <name evidence="1" type="ORF">Faunusvirus9_10</name>
</gene>
<organism evidence="1">
    <name type="scientific">Faunusvirus sp</name>
    <dbReference type="NCBI Taxonomy" id="2487766"/>
    <lineage>
        <taxon>Viruses</taxon>
        <taxon>Varidnaviria</taxon>
        <taxon>Bamfordvirae</taxon>
        <taxon>Nucleocytoviricota</taxon>
        <taxon>Megaviricetes</taxon>
        <taxon>Imitervirales</taxon>
        <taxon>Mimiviridae</taxon>
    </lineage>
</organism>
<sequence>MQSVITNRPYRILERSVYGADEVSVLTASLNTVTRQQILKTAALKQVSKYKPVFNDENLRRTLIKYHIAQNDCIVLDENYYLNFNDVNLVVDGFTNTGRLLCVRYTLDGMDNEDDKQLYDFVQVALKQCNISTVELVRYHISSNDTNVFLTVKTDNTTRKYSYIMHGSTIHKSKLTFDNLESATDKLFQTHLSDPLIGDDDVETSVVENVDSDDEFKLDDTETKKTNKRKLAHIEETSSAKRLKLEPNNIDKSWVPASKTRNYALGDPLLDYCEIYNVRNITDKPNRAASGSIKSYKKFSDEKREINSFTDFLMNNGIMFERSIMDELNKNFQDKIVKIGESYEAKNFDKWRATYDAMCQGVPLIVQGVLQNADNKTYGCPDLLVRSDYLNKIVKNSAIDEDEMRQPAKYLGGKKYHYRVVDIKSSKMVLNTDGATMRNEGHIKPYKCQILIYTLALAKLQGFNPNVGYILGRGWTMTQTIDGEKCKSGSVNPFNKLAQVDFNKRDKQYNAITDECIEWYRKVNTADNNAKNKVNMHHDPPSIPELNPNMCNTYDGKYHKVKRQIADKHDEITSIWMCGPENRRKAFGKDVYKWSDKKCTAELMGICGKDRKMKVDKIMKFNRDHTNRLISIDKIADEHNIKNRQRLYVDFETIGEPLMMSVDSPYKNIKEIIFWIGVTVVENGKNQYTSFAIGEISLAEERKMIDKFIAYVDMFADPCLIHWSHAEPSMFKRAEKRHKTNWNIDTWFDACRLFNNTPILIKGALNFSEKTVGRQMQKHGMIKSTWNDDYMNGLDAMFNAWRIYLTNQDGSHKTTLQKLSKIGEYNRTDCNVLCEIMEYIIAHHMD</sequence>
<name>A0A3G4ZWN9_9VIRU</name>
<proteinExistence type="predicted"/>
<reference evidence="1" key="1">
    <citation type="submission" date="2018-10" db="EMBL/GenBank/DDBJ databases">
        <title>Hidden diversity of soil giant viruses.</title>
        <authorList>
            <person name="Schulz F."/>
            <person name="Alteio L."/>
            <person name="Goudeau D."/>
            <person name="Ryan E.M."/>
            <person name="Malmstrom R.R."/>
            <person name="Blanchard J."/>
            <person name="Woyke T."/>
        </authorList>
    </citation>
    <scope>NUCLEOTIDE SEQUENCE</scope>
    <source>
        <strain evidence="1">FNV1</strain>
    </source>
</reference>
<protein>
    <submittedName>
        <fullName evidence="1">Uncharacterized protein</fullName>
    </submittedName>
</protein>